<protein>
    <submittedName>
        <fullName evidence="1">Uncharacterized protein</fullName>
    </submittedName>
</protein>
<gene>
    <name evidence="1" type="ORF">PoMZ_09851</name>
</gene>
<organism evidence="1 2">
    <name type="scientific">Pyricularia oryzae</name>
    <name type="common">Rice blast fungus</name>
    <name type="synonym">Magnaporthe oryzae</name>
    <dbReference type="NCBI Taxonomy" id="318829"/>
    <lineage>
        <taxon>Eukaryota</taxon>
        <taxon>Fungi</taxon>
        <taxon>Dikarya</taxon>
        <taxon>Ascomycota</taxon>
        <taxon>Pezizomycotina</taxon>
        <taxon>Sordariomycetes</taxon>
        <taxon>Sordariomycetidae</taxon>
        <taxon>Magnaporthales</taxon>
        <taxon>Pyriculariaceae</taxon>
        <taxon>Pyricularia</taxon>
    </lineage>
</organism>
<sequence>MQRPHQDSLDCMGLRCRCHYRFRCRCRHLSWGIRRFRCRQDIRIRGRQ</sequence>
<reference evidence="1 2" key="1">
    <citation type="journal article" date="2019" name="Mol. Biol. Evol.">
        <title>Blast fungal genomes show frequent chromosomal changes, gene gains and losses, and effector gene turnover.</title>
        <authorList>
            <person name="Gomez Luciano L.B."/>
            <person name="Jason Tsai I."/>
            <person name="Chuma I."/>
            <person name="Tosa Y."/>
            <person name="Chen Y.H."/>
            <person name="Li J.Y."/>
            <person name="Li M.Y."/>
            <person name="Jade Lu M.Y."/>
            <person name="Nakayashiki H."/>
            <person name="Li W.H."/>
        </authorList>
    </citation>
    <scope>NUCLEOTIDE SEQUENCE [LARGE SCALE GENOMIC DNA]</scope>
    <source>
        <strain evidence="1">MZ5-1-6</strain>
    </source>
</reference>
<dbReference type="Proteomes" id="UP000294847">
    <property type="component" value="Chromosome 1"/>
</dbReference>
<name>A0A4P7MVK1_PYROR</name>
<evidence type="ECO:0000313" key="1">
    <source>
        <dbReference type="EMBL" id="QBZ54157.1"/>
    </source>
</evidence>
<evidence type="ECO:0000313" key="2">
    <source>
        <dbReference type="Proteomes" id="UP000294847"/>
    </source>
</evidence>
<proteinExistence type="predicted"/>
<dbReference type="EMBL" id="CP034204">
    <property type="protein sequence ID" value="QBZ54157.1"/>
    <property type="molecule type" value="Genomic_DNA"/>
</dbReference>
<accession>A0A4P7MVK1</accession>
<dbReference type="AlphaFoldDB" id="A0A4P7MVK1"/>